<protein>
    <submittedName>
        <fullName evidence="1">Uncharacterized protein</fullName>
    </submittedName>
</protein>
<name>A0A8X6WTJ0_9ARAC</name>
<proteinExistence type="predicted"/>
<dbReference type="AlphaFoldDB" id="A0A8X6WTJ0"/>
<sequence length="158" mass="18287">MRVENLETSFQPSLYQQSYCFRSSKELSKSGRFSFIEFIRDTTAGGFGWQKDFIVNETALPADISIYPPPDRGFLCSRRECKWQFFFVELHSHKTLISSYCTVKLREKNIVIRSISIPLHVVRFFELVLPSIYFLQGGNYHDISSTICLAPKLVSPLM</sequence>
<keyword evidence="2" id="KW-1185">Reference proteome</keyword>
<gene>
    <name evidence="1" type="ORF">TNIN_340141</name>
</gene>
<evidence type="ECO:0000313" key="1">
    <source>
        <dbReference type="EMBL" id="GFY41093.1"/>
    </source>
</evidence>
<accession>A0A8X6WTJ0</accession>
<reference evidence="1" key="1">
    <citation type="submission" date="2020-08" db="EMBL/GenBank/DDBJ databases">
        <title>Multicomponent nature underlies the extraordinary mechanical properties of spider dragline silk.</title>
        <authorList>
            <person name="Kono N."/>
            <person name="Nakamura H."/>
            <person name="Mori M."/>
            <person name="Yoshida Y."/>
            <person name="Ohtoshi R."/>
            <person name="Malay A.D."/>
            <person name="Moran D.A.P."/>
            <person name="Tomita M."/>
            <person name="Numata K."/>
            <person name="Arakawa K."/>
        </authorList>
    </citation>
    <scope>NUCLEOTIDE SEQUENCE</scope>
</reference>
<organism evidence="1 2">
    <name type="scientific">Trichonephila inaurata madagascariensis</name>
    <dbReference type="NCBI Taxonomy" id="2747483"/>
    <lineage>
        <taxon>Eukaryota</taxon>
        <taxon>Metazoa</taxon>
        <taxon>Ecdysozoa</taxon>
        <taxon>Arthropoda</taxon>
        <taxon>Chelicerata</taxon>
        <taxon>Arachnida</taxon>
        <taxon>Araneae</taxon>
        <taxon>Araneomorphae</taxon>
        <taxon>Entelegynae</taxon>
        <taxon>Araneoidea</taxon>
        <taxon>Nephilidae</taxon>
        <taxon>Trichonephila</taxon>
        <taxon>Trichonephila inaurata</taxon>
    </lineage>
</organism>
<dbReference type="Proteomes" id="UP000886998">
    <property type="component" value="Unassembled WGS sequence"/>
</dbReference>
<comment type="caution">
    <text evidence="1">The sequence shown here is derived from an EMBL/GenBank/DDBJ whole genome shotgun (WGS) entry which is preliminary data.</text>
</comment>
<evidence type="ECO:0000313" key="2">
    <source>
        <dbReference type="Proteomes" id="UP000886998"/>
    </source>
</evidence>
<dbReference type="EMBL" id="BMAV01002271">
    <property type="protein sequence ID" value="GFY41093.1"/>
    <property type="molecule type" value="Genomic_DNA"/>
</dbReference>